<accession>A0A2P2NL63</accession>
<dbReference type="AlphaFoldDB" id="A0A2P2NL63"/>
<dbReference type="EMBL" id="GGEC01062745">
    <property type="protein sequence ID" value="MBX43229.1"/>
    <property type="molecule type" value="Transcribed_RNA"/>
</dbReference>
<evidence type="ECO:0000313" key="1">
    <source>
        <dbReference type="EMBL" id="MBX43229.1"/>
    </source>
</evidence>
<reference evidence="1" key="1">
    <citation type="submission" date="2018-02" db="EMBL/GenBank/DDBJ databases">
        <title>Rhizophora mucronata_Transcriptome.</title>
        <authorList>
            <person name="Meera S.P."/>
            <person name="Sreeshan A."/>
            <person name="Augustine A."/>
        </authorList>
    </citation>
    <scope>NUCLEOTIDE SEQUENCE</scope>
    <source>
        <tissue evidence="1">Leaf</tissue>
    </source>
</reference>
<sequence length="18" mass="2248">MCRNVILRIADYDHLMRK</sequence>
<proteinExistence type="predicted"/>
<organism evidence="1">
    <name type="scientific">Rhizophora mucronata</name>
    <name type="common">Asiatic mangrove</name>
    <dbReference type="NCBI Taxonomy" id="61149"/>
    <lineage>
        <taxon>Eukaryota</taxon>
        <taxon>Viridiplantae</taxon>
        <taxon>Streptophyta</taxon>
        <taxon>Embryophyta</taxon>
        <taxon>Tracheophyta</taxon>
        <taxon>Spermatophyta</taxon>
        <taxon>Magnoliopsida</taxon>
        <taxon>eudicotyledons</taxon>
        <taxon>Gunneridae</taxon>
        <taxon>Pentapetalae</taxon>
        <taxon>rosids</taxon>
        <taxon>fabids</taxon>
        <taxon>Malpighiales</taxon>
        <taxon>Rhizophoraceae</taxon>
        <taxon>Rhizophora</taxon>
    </lineage>
</organism>
<name>A0A2P2NL63_RHIMU</name>
<protein>
    <submittedName>
        <fullName evidence="1">Uncharacterized protein</fullName>
    </submittedName>
</protein>